<comment type="caution">
    <text evidence="1">The sequence shown here is derived from an EMBL/GenBank/DDBJ whole genome shotgun (WGS) entry which is preliminary data.</text>
</comment>
<accession>W6TDY0</accession>
<reference evidence="1 2" key="1">
    <citation type="journal article" date="2014" name="FEMS Microbiol. Lett.">
        <title>Draft genome sequences of three Holospora species (Holospora obtusa, Holospora undulata, and Holospora elegans), endonuclear symbiotic bacteria of the ciliate Paramecium caudatum.</title>
        <authorList>
            <person name="Dohra H."/>
            <person name="Tanaka K."/>
            <person name="Suzuki T."/>
            <person name="Fujishima M."/>
            <person name="Suzuki H."/>
        </authorList>
    </citation>
    <scope>NUCLEOTIDE SEQUENCE [LARGE SCALE GENOMIC DNA]</scope>
    <source>
        <strain evidence="1 2">F1</strain>
    </source>
</reference>
<dbReference type="AlphaFoldDB" id="W6TDY0"/>
<organism evidence="1 2">
    <name type="scientific">Holospora obtusa F1</name>
    <dbReference type="NCBI Taxonomy" id="1399147"/>
    <lineage>
        <taxon>Bacteria</taxon>
        <taxon>Pseudomonadati</taxon>
        <taxon>Pseudomonadota</taxon>
        <taxon>Alphaproteobacteria</taxon>
        <taxon>Holosporales</taxon>
        <taxon>Holosporaceae</taxon>
        <taxon>Holospora</taxon>
    </lineage>
</organism>
<protein>
    <submittedName>
        <fullName evidence="1">Uncharacterized protein</fullName>
    </submittedName>
</protein>
<proteinExistence type="predicted"/>
<sequence>MKKVISIFLGNIFFQVYGFESELICWIRDAEKRLCDDPKQCQRYLALTAKGKALVLQELLRRSKEAKNVSEIHLINWVLKQYQ</sequence>
<dbReference type="OrthoDB" id="8480848at2"/>
<dbReference type="EMBL" id="AWTR02000069">
    <property type="protein sequence ID" value="ETZ07041.1"/>
    <property type="molecule type" value="Genomic_DNA"/>
</dbReference>
<dbReference type="Proteomes" id="UP000019112">
    <property type="component" value="Unassembled WGS sequence"/>
</dbReference>
<evidence type="ECO:0000313" key="2">
    <source>
        <dbReference type="Proteomes" id="UP000019112"/>
    </source>
</evidence>
<dbReference type="RefSeq" id="WP_021827095.1">
    <property type="nucleotide sequence ID" value="NZ_AWTR02000069.1"/>
</dbReference>
<name>W6TDY0_HOLOB</name>
<evidence type="ECO:0000313" key="1">
    <source>
        <dbReference type="EMBL" id="ETZ07041.1"/>
    </source>
</evidence>
<keyword evidence="2" id="KW-1185">Reference proteome</keyword>
<gene>
    <name evidence="1" type="ORF">P618_200775</name>
</gene>